<name>A0A1E4T1A6_9ASCO</name>
<keyword evidence="3" id="KW-1185">Reference proteome</keyword>
<feature type="domain" description="MPN" evidence="1">
    <location>
        <begin position="27"/>
        <end position="169"/>
    </location>
</feature>
<evidence type="ECO:0000259" key="1">
    <source>
        <dbReference type="PROSITE" id="PS50249"/>
    </source>
</evidence>
<dbReference type="GO" id="GO:0031369">
    <property type="term" value="F:translation initiation factor binding"/>
    <property type="evidence" value="ECO:0007669"/>
    <property type="project" value="TreeGrafter"/>
</dbReference>
<accession>A0A1E4T1A6</accession>
<dbReference type="GO" id="GO:0008237">
    <property type="term" value="F:metallopeptidase activity"/>
    <property type="evidence" value="ECO:0007669"/>
    <property type="project" value="InterPro"/>
</dbReference>
<dbReference type="GO" id="GO:0071541">
    <property type="term" value="C:eukaryotic translation initiation factor 3 complex, eIF3m"/>
    <property type="evidence" value="ECO:0007669"/>
    <property type="project" value="TreeGrafter"/>
</dbReference>
<reference evidence="3" key="1">
    <citation type="submission" date="2016-04" db="EMBL/GenBank/DDBJ databases">
        <title>Comparative genomics of biotechnologically important yeasts.</title>
        <authorList>
            <consortium name="DOE Joint Genome Institute"/>
            <person name="Riley R."/>
            <person name="Haridas S."/>
            <person name="Wolfe K.H."/>
            <person name="Lopes M.R."/>
            <person name="Hittinger C.T."/>
            <person name="Goker M."/>
            <person name="Salamov A."/>
            <person name="Wisecaver J."/>
            <person name="Long T.M."/>
            <person name="Aerts A.L."/>
            <person name="Barry K."/>
            <person name="Choi C."/>
            <person name="Clum A."/>
            <person name="Coughlan A.Y."/>
            <person name="Deshpande S."/>
            <person name="Douglass A.P."/>
            <person name="Hanson S.J."/>
            <person name="Klenk H.-P."/>
            <person name="Labutti K."/>
            <person name="Lapidus A."/>
            <person name="Lindquist E."/>
            <person name="Lipzen A."/>
            <person name="Meier-Kolthoff J.P."/>
            <person name="Ohm R.A."/>
            <person name="Otillar R.P."/>
            <person name="Pangilinan J."/>
            <person name="Peng Y."/>
            <person name="Rokas A."/>
            <person name="Rosa C.A."/>
            <person name="Scheuner C."/>
            <person name="Sibirny A.A."/>
            <person name="Slot J.C."/>
            <person name="Stielow J.B."/>
            <person name="Sun H."/>
            <person name="Kurtzman C.P."/>
            <person name="Blackwell M."/>
            <person name="Grigoriev I.V."/>
            <person name="Jeffries T.W."/>
        </authorList>
    </citation>
    <scope>NUCLEOTIDE SEQUENCE [LARGE SCALE GENOMIC DNA]</scope>
    <source>
        <strain evidence="3">NRRL YB-2248</strain>
    </source>
</reference>
<dbReference type="Pfam" id="PF01398">
    <property type="entry name" value="JAB"/>
    <property type="match status" value="1"/>
</dbReference>
<dbReference type="Pfam" id="PF13012">
    <property type="entry name" value="MitMem_reg"/>
    <property type="match status" value="1"/>
</dbReference>
<dbReference type="PANTHER" id="PTHR10540">
    <property type="entry name" value="EUKARYOTIC TRANSLATION INITIATION FACTOR 3 SUBUNIT F-RELATED"/>
    <property type="match status" value="1"/>
</dbReference>
<sequence length="326" mass="36067">MSDPILHIVKPNVAAPFGSTPQAPMNVLIQSPILLQLIESIYHDNNNDDTKTRTIGTLLGTRSDDGCELEIKECYVVPHKEEDDELTIEEAHHISSYQLYKRVNPELQIVGWFSTNPVLDTFTGLVHEFYSKGSCFPNQPIHLTLQSKSEITGEVITPIIKTYISSPIGLPANSSLTNQLGLDKVGTFAFTPIPNSVAISKSELTTLKFLNLASKDESRSVDISRYDELKQLSSSVNQITKLLDSLKSYVDKVISGEIEGDSEIAKTLLSNLNFKPNSIDLDTLNTMFENHTNDTLLVEYLASCVKQQLDLSSKLTTFVSSEEAAN</sequence>
<gene>
    <name evidence="2" type="ORF">CANARDRAFT_17530</name>
</gene>
<organism evidence="2 3">
    <name type="scientific">[Candida] arabinofermentans NRRL YB-2248</name>
    <dbReference type="NCBI Taxonomy" id="983967"/>
    <lineage>
        <taxon>Eukaryota</taxon>
        <taxon>Fungi</taxon>
        <taxon>Dikarya</taxon>
        <taxon>Ascomycota</taxon>
        <taxon>Saccharomycotina</taxon>
        <taxon>Pichiomycetes</taxon>
        <taxon>Pichiales</taxon>
        <taxon>Pichiaceae</taxon>
        <taxon>Ogataea</taxon>
        <taxon>Ogataea/Candida clade</taxon>
    </lineage>
</organism>
<dbReference type="Gene3D" id="3.40.140.10">
    <property type="entry name" value="Cytidine Deaminase, domain 2"/>
    <property type="match status" value="1"/>
</dbReference>
<dbReference type="InterPro" id="IPR024969">
    <property type="entry name" value="EIF3F/CSN6-like_C"/>
</dbReference>
<dbReference type="EMBL" id="KV453852">
    <property type="protein sequence ID" value="ODV85508.1"/>
    <property type="molecule type" value="Genomic_DNA"/>
</dbReference>
<dbReference type="STRING" id="983967.A0A1E4T1A6"/>
<proteinExistence type="predicted"/>
<dbReference type="PROSITE" id="PS50249">
    <property type="entry name" value="MPN"/>
    <property type="match status" value="1"/>
</dbReference>
<evidence type="ECO:0000313" key="2">
    <source>
        <dbReference type="EMBL" id="ODV85508.1"/>
    </source>
</evidence>
<dbReference type="InterPro" id="IPR000555">
    <property type="entry name" value="JAMM/MPN+_dom"/>
</dbReference>
<protein>
    <recommendedName>
        <fullName evidence="1">MPN domain-containing protein</fullName>
    </recommendedName>
</protein>
<evidence type="ECO:0000313" key="3">
    <source>
        <dbReference type="Proteomes" id="UP000094801"/>
    </source>
</evidence>
<dbReference type="AlphaFoldDB" id="A0A1E4T1A6"/>
<dbReference type="InterPro" id="IPR037518">
    <property type="entry name" value="MPN"/>
</dbReference>
<dbReference type="GO" id="GO:0003743">
    <property type="term" value="F:translation initiation factor activity"/>
    <property type="evidence" value="ECO:0007669"/>
    <property type="project" value="TreeGrafter"/>
</dbReference>
<dbReference type="PANTHER" id="PTHR10540:SF6">
    <property type="entry name" value="EUKARYOTIC TRANSLATION INITIATION FACTOR 3 SUBUNIT F"/>
    <property type="match status" value="1"/>
</dbReference>
<dbReference type="OrthoDB" id="25498at2759"/>
<dbReference type="Proteomes" id="UP000094801">
    <property type="component" value="Unassembled WGS sequence"/>
</dbReference>